<dbReference type="SUPFAM" id="SSF52540">
    <property type="entry name" value="P-loop containing nucleoside triphosphate hydrolases"/>
    <property type="match status" value="1"/>
</dbReference>
<dbReference type="InterPro" id="IPR001482">
    <property type="entry name" value="T2SS/T4SS_dom"/>
</dbReference>
<name>A0A0H2X2L9_CHLTA</name>
<accession>A0A0H2X2L9</accession>
<dbReference type="GO" id="GO:0005886">
    <property type="term" value="C:plasma membrane"/>
    <property type="evidence" value="ECO:0007669"/>
    <property type="project" value="TreeGrafter"/>
</dbReference>
<dbReference type="RefSeq" id="WP_011324775.1">
    <property type="nucleotide sequence ID" value="NC_007429.1"/>
</dbReference>
<dbReference type="FunFam" id="3.30.450.90:FF:000001">
    <property type="entry name" value="Type II secretion system ATPase GspE"/>
    <property type="match status" value="1"/>
</dbReference>
<organism evidence="5 6">
    <name type="scientific">Chlamydia trachomatis serovar A (strain ATCC VR-571B / DSM 19440 / HAR-13)</name>
    <dbReference type="NCBI Taxonomy" id="315277"/>
    <lineage>
        <taxon>Bacteria</taxon>
        <taxon>Pseudomonadati</taxon>
        <taxon>Chlamydiota</taxon>
        <taxon>Chlamydiia</taxon>
        <taxon>Chlamydiales</taxon>
        <taxon>Chlamydiaceae</taxon>
        <taxon>Chlamydia/Chlamydophila group</taxon>
        <taxon>Chlamydia</taxon>
    </lineage>
</organism>
<dbReference type="InterPro" id="IPR037257">
    <property type="entry name" value="T2SS_E_N_sf"/>
</dbReference>
<keyword evidence="3" id="KW-0067">ATP-binding</keyword>
<dbReference type="FunFam" id="3.40.50.300:FF:000398">
    <property type="entry name" value="Type IV pilus assembly ATPase PilB"/>
    <property type="match status" value="1"/>
</dbReference>
<dbReference type="PROSITE" id="PS00662">
    <property type="entry name" value="T2SP_E"/>
    <property type="match status" value="1"/>
</dbReference>
<gene>
    <name evidence="5" type="primary">gspE</name>
    <name evidence="5" type="ordered locus">CTA_0621</name>
</gene>
<dbReference type="Gene3D" id="3.30.300.160">
    <property type="entry name" value="Type II secretion system, protein E, N-terminal domain"/>
    <property type="match status" value="1"/>
</dbReference>
<dbReference type="GO" id="GO:0016887">
    <property type="term" value="F:ATP hydrolysis activity"/>
    <property type="evidence" value="ECO:0007669"/>
    <property type="project" value="TreeGrafter"/>
</dbReference>
<sequence>MMDGNKGTMQDLVDQLPYSFLKKNYLLPVEDLGDKIVFARHLKKTPLEALDEVRLITQKPLSLVSKEEAEIIHGLQKLYSDKDGKASEMLQSMQEAVVPESESDTTELLENQENSAPVVRLLNLILKEAIEERASDIHFDPVEDLLRIRYRIDGVLHDRHAPPNHLRAALITRIKVLTKLDIAEHRLPQDGRIKLQLGGQEIDMRVSTVPVIHGERVVLRILDKRNVILDIRGLCMPPKMETSFRKAIGVPEGILLVTGPTGSGKTTTLYSVIQHLSGPFTNIMTIEDPPEYKLPGVAQIAVKPKIGLTFSKGLRHLLRQDPDVLMVGEIRDQETAEIAIQAALTGHLVVSTLHTNDAVSAIPRLLDMGVEPYLLSATMIGAVAQRLVRRICTHCKEFCVADVQEQALLRALGKDPFAPLCKGRGCSQCFRSGYKGRQGIYEFVDVTTTLRSEIALGRPYHILRGVAEREGYCPLLEHGVELALAGETTLSEVLRVAKRSE</sequence>
<dbReference type="Pfam" id="PF00437">
    <property type="entry name" value="T2SSE"/>
    <property type="match status" value="1"/>
</dbReference>
<dbReference type="HOGENOM" id="CLU_013446_10_1_0"/>
<evidence type="ECO:0000313" key="5">
    <source>
        <dbReference type="EMBL" id="AAX50846.1"/>
    </source>
</evidence>
<evidence type="ECO:0000259" key="4">
    <source>
        <dbReference type="PROSITE" id="PS00662"/>
    </source>
</evidence>
<dbReference type="PANTHER" id="PTHR30258:SF2">
    <property type="entry name" value="COMG OPERON PROTEIN 1"/>
    <property type="match status" value="1"/>
</dbReference>
<dbReference type="Proteomes" id="UP000002532">
    <property type="component" value="Chromosome"/>
</dbReference>
<protein>
    <submittedName>
        <fullName evidence="5">General secretion pathway protein E</fullName>
    </submittedName>
</protein>
<dbReference type="Gene3D" id="3.30.450.90">
    <property type="match status" value="1"/>
</dbReference>
<evidence type="ECO:0000256" key="2">
    <source>
        <dbReference type="ARBA" id="ARBA00022741"/>
    </source>
</evidence>
<keyword evidence="2" id="KW-0547">Nucleotide-binding</keyword>
<dbReference type="AlphaFoldDB" id="A0A0H2X2L9"/>
<dbReference type="SUPFAM" id="SSF160246">
    <property type="entry name" value="EspE N-terminal domain-like"/>
    <property type="match status" value="1"/>
</dbReference>
<evidence type="ECO:0000313" key="6">
    <source>
        <dbReference type="Proteomes" id="UP000002532"/>
    </source>
</evidence>
<dbReference type="CDD" id="cd01129">
    <property type="entry name" value="PulE-GspE-like"/>
    <property type="match status" value="1"/>
</dbReference>
<dbReference type="GO" id="GO:0005524">
    <property type="term" value="F:ATP binding"/>
    <property type="evidence" value="ECO:0007669"/>
    <property type="project" value="UniProtKB-KW"/>
</dbReference>
<dbReference type="EMBL" id="CP000051">
    <property type="protein sequence ID" value="AAX50846.1"/>
    <property type="molecule type" value="Genomic_DNA"/>
</dbReference>
<dbReference type="Gene3D" id="3.40.50.300">
    <property type="entry name" value="P-loop containing nucleotide triphosphate hydrolases"/>
    <property type="match status" value="1"/>
</dbReference>
<proteinExistence type="inferred from homology"/>
<reference evidence="5 6" key="1">
    <citation type="journal article" date="2005" name="Infect. Immun.">
        <title>Comparative genomic analysis of Chlamydia trachomatis oculotropic and genitotropic strains.</title>
        <authorList>
            <person name="Carlson J.H."/>
            <person name="Porcella S.F."/>
            <person name="McClarty G."/>
            <person name="Caldwell H.D."/>
        </authorList>
    </citation>
    <scope>NUCLEOTIDE SEQUENCE [LARGE SCALE GENOMIC DNA]</scope>
    <source>
        <strain evidence="6">ATCC VR-571B / DSM 19440 / HAR-13</strain>
    </source>
</reference>
<dbReference type="PANTHER" id="PTHR30258">
    <property type="entry name" value="TYPE II SECRETION SYSTEM PROTEIN GSPE-RELATED"/>
    <property type="match status" value="1"/>
</dbReference>
<evidence type="ECO:0000256" key="1">
    <source>
        <dbReference type="ARBA" id="ARBA00006611"/>
    </source>
</evidence>
<keyword evidence="6" id="KW-1185">Reference proteome</keyword>
<dbReference type="InterPro" id="IPR027417">
    <property type="entry name" value="P-loop_NTPase"/>
</dbReference>
<comment type="similarity">
    <text evidence="1">Belongs to the GSP E family.</text>
</comment>
<dbReference type="KEGG" id="cta:CTA_0621"/>
<feature type="domain" description="Bacterial type II secretion system protein E" evidence="4">
    <location>
        <begin position="318"/>
        <end position="332"/>
    </location>
</feature>
<evidence type="ECO:0000256" key="3">
    <source>
        <dbReference type="ARBA" id="ARBA00022840"/>
    </source>
</evidence>